<dbReference type="Proteomes" id="UP000076476">
    <property type="component" value="Unassembled WGS sequence"/>
</dbReference>
<proteinExistence type="predicted"/>
<dbReference type="PANTHER" id="PTHR42939:SF1">
    <property type="entry name" value="ABC TRANSPORTER ATP-BINDING PROTEIN ALBC-RELATED"/>
    <property type="match status" value="1"/>
</dbReference>
<protein>
    <recommendedName>
        <fullName evidence="4">ABC transporter domain-containing protein</fullName>
    </recommendedName>
</protein>
<evidence type="ECO:0000256" key="2">
    <source>
        <dbReference type="ARBA" id="ARBA00022741"/>
    </source>
</evidence>
<sequence length="243" mass="27291">MGAASSDYLLKVHNLTKIENGKKILDQATFEIAENKIVGFLGPNGAGKTTTFRILSELTGYDDGEIYVNGVKLSDLDRKEIMLLPDAPLLFSVLTGKEYLKFMSELLNFDIDSPEIKEMLQLLGLLNSLNKQIFNYSLGMKKKLNLIPLLMKKPKLLLLDEYLSGIDPVSMKDIKNILIQYAQNGCSIFMSTHQLEVCERYCDSIILISNGKILKNNISISEIKETASSLEEYYLNVFSTEEG</sequence>
<dbReference type="PANTHER" id="PTHR42939">
    <property type="entry name" value="ABC TRANSPORTER ATP-BINDING PROTEIN ALBC-RELATED"/>
    <property type="match status" value="1"/>
</dbReference>
<dbReference type="PROSITE" id="PS50893">
    <property type="entry name" value="ABC_TRANSPORTER_2"/>
    <property type="match status" value="1"/>
</dbReference>
<dbReference type="InterPro" id="IPR051782">
    <property type="entry name" value="ABC_Transporter_VariousFunc"/>
</dbReference>
<keyword evidence="2" id="KW-0547">Nucleotide-binding</keyword>
<dbReference type="Pfam" id="PF00005">
    <property type="entry name" value="ABC_tran"/>
    <property type="match status" value="1"/>
</dbReference>
<dbReference type="AlphaFoldDB" id="A0A161ZTK8"/>
<name>A0A161ZTK8_9BACI</name>
<feature type="domain" description="ABC transporter" evidence="4">
    <location>
        <begin position="10"/>
        <end position="235"/>
    </location>
</feature>
<accession>A0A161ZTK8</accession>
<keyword evidence="1" id="KW-0813">Transport</keyword>
<dbReference type="InterPro" id="IPR003439">
    <property type="entry name" value="ABC_transporter-like_ATP-bd"/>
</dbReference>
<gene>
    <name evidence="5" type="ORF">AZI98_08290</name>
</gene>
<dbReference type="CDD" id="cd03230">
    <property type="entry name" value="ABC_DR_subfamily_A"/>
    <property type="match status" value="1"/>
</dbReference>
<dbReference type="Gene3D" id="3.40.50.300">
    <property type="entry name" value="P-loop containing nucleotide triphosphate hydrolases"/>
    <property type="match status" value="1"/>
</dbReference>
<dbReference type="SUPFAM" id="SSF52540">
    <property type="entry name" value="P-loop containing nucleoside triphosphate hydrolases"/>
    <property type="match status" value="1"/>
</dbReference>
<organism evidence="5 6">
    <name type="scientific">Aeribacillus pallidus</name>
    <dbReference type="NCBI Taxonomy" id="33936"/>
    <lineage>
        <taxon>Bacteria</taxon>
        <taxon>Bacillati</taxon>
        <taxon>Bacillota</taxon>
        <taxon>Bacilli</taxon>
        <taxon>Bacillales</taxon>
        <taxon>Bacillaceae</taxon>
        <taxon>Aeribacillus</taxon>
    </lineage>
</organism>
<evidence type="ECO:0000259" key="4">
    <source>
        <dbReference type="PROSITE" id="PS50893"/>
    </source>
</evidence>
<evidence type="ECO:0000313" key="5">
    <source>
        <dbReference type="EMBL" id="KZN96497.1"/>
    </source>
</evidence>
<dbReference type="STRING" id="33936.AZI98_08290"/>
<evidence type="ECO:0000313" key="6">
    <source>
        <dbReference type="Proteomes" id="UP000076476"/>
    </source>
</evidence>
<dbReference type="RefSeq" id="WP_063387816.1">
    <property type="nucleotide sequence ID" value="NZ_LWBR01000021.1"/>
</dbReference>
<dbReference type="SMART" id="SM00382">
    <property type="entry name" value="AAA"/>
    <property type="match status" value="1"/>
</dbReference>
<dbReference type="InterPro" id="IPR003593">
    <property type="entry name" value="AAA+_ATPase"/>
</dbReference>
<evidence type="ECO:0000256" key="3">
    <source>
        <dbReference type="ARBA" id="ARBA00022840"/>
    </source>
</evidence>
<dbReference type="GO" id="GO:0005524">
    <property type="term" value="F:ATP binding"/>
    <property type="evidence" value="ECO:0007669"/>
    <property type="project" value="UniProtKB-KW"/>
</dbReference>
<dbReference type="EMBL" id="LWBR01000021">
    <property type="protein sequence ID" value="KZN96497.1"/>
    <property type="molecule type" value="Genomic_DNA"/>
</dbReference>
<reference evidence="5 6" key="1">
    <citation type="submission" date="2016-04" db="EMBL/GenBank/DDBJ databases">
        <title>Draft genome sequence of Aeribacillus pallidus 8m3 from petroleum reservoir.</title>
        <authorList>
            <person name="Poltaraus A.B."/>
            <person name="Nazina T.N."/>
            <person name="Tourova T.P."/>
            <person name="Malakho S.M."/>
            <person name="Korshunova A.V."/>
            <person name="Sokolova D.S."/>
        </authorList>
    </citation>
    <scope>NUCLEOTIDE SEQUENCE [LARGE SCALE GENOMIC DNA]</scope>
    <source>
        <strain evidence="5 6">8m3</strain>
    </source>
</reference>
<keyword evidence="6" id="KW-1185">Reference proteome</keyword>
<dbReference type="InterPro" id="IPR027417">
    <property type="entry name" value="P-loop_NTPase"/>
</dbReference>
<dbReference type="GeneID" id="301127423"/>
<keyword evidence="3" id="KW-0067">ATP-binding</keyword>
<evidence type="ECO:0000256" key="1">
    <source>
        <dbReference type="ARBA" id="ARBA00022448"/>
    </source>
</evidence>
<comment type="caution">
    <text evidence="5">The sequence shown here is derived from an EMBL/GenBank/DDBJ whole genome shotgun (WGS) entry which is preliminary data.</text>
</comment>
<dbReference type="OrthoDB" id="1689883at2"/>
<dbReference type="GO" id="GO:0016887">
    <property type="term" value="F:ATP hydrolysis activity"/>
    <property type="evidence" value="ECO:0007669"/>
    <property type="project" value="InterPro"/>
</dbReference>